<keyword evidence="2" id="KW-0472">Membrane</keyword>
<feature type="coiled-coil region" evidence="1">
    <location>
        <begin position="70"/>
        <end position="97"/>
    </location>
</feature>
<keyword evidence="2" id="KW-0812">Transmembrane</keyword>
<keyword evidence="2" id="KW-1133">Transmembrane helix</keyword>
<dbReference type="InParanoid" id="M1YZ56"/>
<evidence type="ECO:0000313" key="4">
    <source>
        <dbReference type="Proteomes" id="UP000011704"/>
    </source>
</evidence>
<dbReference type="AlphaFoldDB" id="M1YZ56"/>
<name>M1YZ56_NITG3</name>
<proteinExistence type="predicted"/>
<comment type="caution">
    <text evidence="3">The sequence shown here is derived from an EMBL/GenBank/DDBJ whole genome shotgun (WGS) entry which is preliminary data.</text>
</comment>
<protein>
    <submittedName>
        <fullName evidence="3">Uncharacterized protein</fullName>
    </submittedName>
</protein>
<evidence type="ECO:0000256" key="1">
    <source>
        <dbReference type="SAM" id="Coils"/>
    </source>
</evidence>
<dbReference type="STRING" id="1266370.NITGR_310026"/>
<evidence type="ECO:0000313" key="3">
    <source>
        <dbReference type="EMBL" id="CCQ90538.1"/>
    </source>
</evidence>
<dbReference type="Gene3D" id="3.30.70.60">
    <property type="match status" value="1"/>
</dbReference>
<organism evidence="3 4">
    <name type="scientific">Nitrospina gracilis (strain 3/211)</name>
    <dbReference type="NCBI Taxonomy" id="1266370"/>
    <lineage>
        <taxon>Bacteria</taxon>
        <taxon>Pseudomonadati</taxon>
        <taxon>Nitrospinota/Tectimicrobiota group</taxon>
        <taxon>Nitrospinota</taxon>
        <taxon>Nitrospinia</taxon>
        <taxon>Nitrospinales</taxon>
        <taxon>Nitrospinaceae</taxon>
        <taxon>Nitrospina</taxon>
    </lineage>
</organism>
<keyword evidence="1" id="KW-0175">Coiled coil</keyword>
<keyword evidence="4" id="KW-1185">Reference proteome</keyword>
<accession>M1YZ56</accession>
<dbReference type="EMBL" id="CAQJ01000035">
    <property type="protein sequence ID" value="CCQ90538.1"/>
    <property type="molecule type" value="Genomic_DNA"/>
</dbReference>
<gene>
    <name evidence="3" type="ORF">NITGR_310026</name>
</gene>
<dbReference type="InterPro" id="IPR014717">
    <property type="entry name" value="Transl_elong_EF1B/ribsomal_bS6"/>
</dbReference>
<dbReference type="RefSeq" id="WP_005008160.1">
    <property type="nucleotide sequence ID" value="NZ_HG422173.1"/>
</dbReference>
<dbReference type="HOGENOM" id="CLU_1395061_0_0_0"/>
<evidence type="ECO:0000256" key="2">
    <source>
        <dbReference type="SAM" id="Phobius"/>
    </source>
</evidence>
<dbReference type="Proteomes" id="UP000011704">
    <property type="component" value="Unassembled WGS sequence"/>
</dbReference>
<reference evidence="3 4" key="1">
    <citation type="journal article" date="2013" name="Front. Microbiol.">
        <title>The genome of Nitrospina gracilis illuminates the metabolism and evolution of the major marine nitrite oxidizer.</title>
        <authorList>
            <person name="Luecker S."/>
            <person name="Nowka B."/>
            <person name="Rattei T."/>
            <person name="Spieck E."/>
            <person name="and Daims H."/>
        </authorList>
    </citation>
    <scope>NUCLEOTIDE SEQUENCE [LARGE SCALE GENOMIC DNA]</scope>
    <source>
        <strain evidence="3 4">3/211</strain>
    </source>
</reference>
<feature type="transmembrane region" description="Helical" evidence="2">
    <location>
        <begin position="17"/>
        <end position="35"/>
    </location>
</feature>
<sequence length="195" mass="22616">MKSLEPNWLDKLTRREFAFLVITMLVVIGVGYYQFEFSPLMKKRERLATKTQEVQNNLESFKLVLNRSSAQKLTREIQRTEVEIKSLRHEISDIKSSMTENVEDIVQALGRQARTNRAEMLRFNSHESRVEFKGGNFRAVTLTLAIKSHYRGVGRFVKSLESIPAVLSIKELRILRTRETHPLVESELIIQLLVS</sequence>